<feature type="transmembrane region" description="Helical" evidence="7">
    <location>
        <begin position="76"/>
        <end position="96"/>
    </location>
</feature>
<dbReference type="InterPro" id="IPR023090">
    <property type="entry name" value="UPF0702_alpha/beta_dom_sf"/>
</dbReference>
<dbReference type="Gene3D" id="3.30.240.20">
    <property type="entry name" value="bsu07140 like domains"/>
    <property type="match status" value="1"/>
</dbReference>
<evidence type="ECO:0000313" key="9">
    <source>
        <dbReference type="EMBL" id="GAA1998122.1"/>
    </source>
</evidence>
<evidence type="ECO:0000313" key="10">
    <source>
        <dbReference type="Proteomes" id="UP001500755"/>
    </source>
</evidence>
<evidence type="ECO:0000256" key="6">
    <source>
        <dbReference type="ARBA" id="ARBA00023136"/>
    </source>
</evidence>
<reference evidence="10" key="1">
    <citation type="journal article" date="2019" name="Int. J. Syst. Evol. Microbiol.">
        <title>The Global Catalogue of Microorganisms (GCM) 10K type strain sequencing project: providing services to taxonomists for standard genome sequencing and annotation.</title>
        <authorList>
            <consortium name="The Broad Institute Genomics Platform"/>
            <consortium name="The Broad Institute Genome Sequencing Center for Infectious Disease"/>
            <person name="Wu L."/>
            <person name="Ma J."/>
        </authorList>
    </citation>
    <scope>NUCLEOTIDE SEQUENCE [LARGE SCALE GENOMIC DNA]</scope>
    <source>
        <strain evidence="10">JCM 14546</strain>
    </source>
</reference>
<keyword evidence="5 7" id="KW-1133">Transmembrane helix</keyword>
<evidence type="ECO:0000256" key="2">
    <source>
        <dbReference type="ARBA" id="ARBA00006448"/>
    </source>
</evidence>
<proteinExistence type="inferred from homology"/>
<dbReference type="PANTHER" id="PTHR34582:SF6">
    <property type="entry name" value="UPF0702 TRANSMEMBRANE PROTEIN YCAP"/>
    <property type="match status" value="1"/>
</dbReference>
<dbReference type="Pfam" id="PF04239">
    <property type="entry name" value="DUF421"/>
    <property type="match status" value="1"/>
</dbReference>
<dbReference type="InterPro" id="IPR007353">
    <property type="entry name" value="DUF421"/>
</dbReference>
<dbReference type="EMBL" id="BAAANO010000002">
    <property type="protein sequence ID" value="GAA1998122.1"/>
    <property type="molecule type" value="Genomic_DNA"/>
</dbReference>
<keyword evidence="10" id="KW-1185">Reference proteome</keyword>
<feature type="transmembrane region" description="Helical" evidence="7">
    <location>
        <begin position="50"/>
        <end position="70"/>
    </location>
</feature>
<comment type="caution">
    <text evidence="9">The sequence shown here is derived from an EMBL/GenBank/DDBJ whole genome shotgun (WGS) entry which is preliminary data.</text>
</comment>
<evidence type="ECO:0000256" key="1">
    <source>
        <dbReference type="ARBA" id="ARBA00004651"/>
    </source>
</evidence>
<gene>
    <name evidence="9" type="ORF">GCM10009755_01650</name>
</gene>
<sequence length="188" mass="20151">MGAGEFLSRAGDAMGIELWRIPIVMASAVGIYFAFLLLTRLFGARILTGLNGFDIVMVIMFGAVAGRVIIGHPPSLAAGVVGLATLMGTAALFGLVRRRFRAGRVFESPATVVLAHGDVLEENVGRTHVTHEDIVVALRRAGVGRFEDAQCVILESNGTLSVIREGVRIDPEILWDVRGAEKVLREDG</sequence>
<keyword evidence="3" id="KW-1003">Cell membrane</keyword>
<keyword evidence="4 7" id="KW-0812">Transmembrane</keyword>
<comment type="subcellular location">
    <subcellularLocation>
        <location evidence="1">Cell membrane</location>
        <topology evidence="1">Multi-pass membrane protein</topology>
    </subcellularLocation>
</comment>
<comment type="similarity">
    <text evidence="2">Belongs to the UPF0702 family.</text>
</comment>
<protein>
    <recommendedName>
        <fullName evidence="8">YetF C-terminal domain-containing protein</fullName>
    </recommendedName>
</protein>
<dbReference type="PANTHER" id="PTHR34582">
    <property type="entry name" value="UPF0702 TRANSMEMBRANE PROTEIN YCAP"/>
    <property type="match status" value="1"/>
</dbReference>
<keyword evidence="6 7" id="KW-0472">Membrane</keyword>
<evidence type="ECO:0000256" key="7">
    <source>
        <dbReference type="SAM" id="Phobius"/>
    </source>
</evidence>
<feature type="domain" description="YetF C-terminal" evidence="8">
    <location>
        <begin position="104"/>
        <end position="167"/>
    </location>
</feature>
<evidence type="ECO:0000259" key="8">
    <source>
        <dbReference type="Pfam" id="PF04239"/>
    </source>
</evidence>
<organism evidence="9 10">
    <name type="scientific">Brevibacterium samyangense</name>
    <dbReference type="NCBI Taxonomy" id="366888"/>
    <lineage>
        <taxon>Bacteria</taxon>
        <taxon>Bacillati</taxon>
        <taxon>Actinomycetota</taxon>
        <taxon>Actinomycetes</taxon>
        <taxon>Micrococcales</taxon>
        <taxon>Brevibacteriaceae</taxon>
        <taxon>Brevibacterium</taxon>
    </lineage>
</organism>
<name>A0ABP5EGI2_9MICO</name>
<accession>A0ABP5EGI2</accession>
<dbReference type="Proteomes" id="UP001500755">
    <property type="component" value="Unassembled WGS sequence"/>
</dbReference>
<evidence type="ECO:0000256" key="5">
    <source>
        <dbReference type="ARBA" id="ARBA00022989"/>
    </source>
</evidence>
<evidence type="ECO:0000256" key="4">
    <source>
        <dbReference type="ARBA" id="ARBA00022692"/>
    </source>
</evidence>
<feature type="transmembrane region" description="Helical" evidence="7">
    <location>
        <begin position="18"/>
        <end position="38"/>
    </location>
</feature>
<evidence type="ECO:0000256" key="3">
    <source>
        <dbReference type="ARBA" id="ARBA00022475"/>
    </source>
</evidence>